<keyword evidence="4" id="KW-1185">Reference proteome</keyword>
<name>A0ABV5SKS9_9MICO</name>
<evidence type="ECO:0000313" key="3">
    <source>
        <dbReference type="EMBL" id="MFB9640930.1"/>
    </source>
</evidence>
<proteinExistence type="predicted"/>
<gene>
    <name evidence="3" type="ORF">ACFFQV_01390</name>
</gene>
<organism evidence="3 4">
    <name type="scientific">Agromyces lapidis</name>
    <dbReference type="NCBI Taxonomy" id="279574"/>
    <lineage>
        <taxon>Bacteria</taxon>
        <taxon>Bacillati</taxon>
        <taxon>Actinomycetota</taxon>
        <taxon>Actinomycetes</taxon>
        <taxon>Micrococcales</taxon>
        <taxon>Microbacteriaceae</taxon>
        <taxon>Agromyces</taxon>
    </lineage>
</organism>
<dbReference type="PANTHER" id="PTHR36509">
    <property type="entry name" value="BLL3101 PROTEIN"/>
    <property type="match status" value="1"/>
</dbReference>
<comment type="caution">
    <text evidence="3">The sequence shown here is derived from an EMBL/GenBank/DDBJ whole genome shotgun (WGS) entry which is preliminary data.</text>
</comment>
<dbReference type="RefSeq" id="WP_157423664.1">
    <property type="nucleotide sequence ID" value="NZ_BAAANI010000008.1"/>
</dbReference>
<dbReference type="Gene3D" id="2.60.120.600">
    <property type="entry name" value="Domain of unknown function DUF1214, C-terminal domain"/>
    <property type="match status" value="1"/>
</dbReference>
<dbReference type="InterPro" id="IPR010679">
    <property type="entry name" value="DUF1254"/>
</dbReference>
<accession>A0ABV5SKS9</accession>
<dbReference type="EMBL" id="JBHMBL010000001">
    <property type="protein sequence ID" value="MFB9640930.1"/>
    <property type="molecule type" value="Genomic_DNA"/>
</dbReference>
<evidence type="ECO:0000259" key="1">
    <source>
        <dbReference type="Pfam" id="PF06742"/>
    </source>
</evidence>
<dbReference type="Proteomes" id="UP001589667">
    <property type="component" value="Unassembled WGS sequence"/>
</dbReference>
<dbReference type="PANTHER" id="PTHR36509:SF2">
    <property type="entry name" value="BLL3101 PROTEIN"/>
    <property type="match status" value="1"/>
</dbReference>
<protein>
    <submittedName>
        <fullName evidence="3">DUF1254 domain-containing protein</fullName>
    </submittedName>
</protein>
<evidence type="ECO:0000259" key="2">
    <source>
        <dbReference type="Pfam" id="PF06863"/>
    </source>
</evidence>
<reference evidence="3 4" key="1">
    <citation type="submission" date="2024-09" db="EMBL/GenBank/DDBJ databases">
        <authorList>
            <person name="Sun Q."/>
            <person name="Mori K."/>
        </authorList>
    </citation>
    <scope>NUCLEOTIDE SEQUENCE [LARGE SCALE GENOMIC DNA]</scope>
    <source>
        <strain evidence="3 4">JCM 14321</strain>
    </source>
</reference>
<feature type="domain" description="DUF1254" evidence="2">
    <location>
        <begin position="31"/>
        <end position="112"/>
    </location>
</feature>
<dbReference type="Pfam" id="PF06863">
    <property type="entry name" value="DUF1254"/>
    <property type="match status" value="1"/>
</dbReference>
<dbReference type="InterPro" id="IPR037049">
    <property type="entry name" value="DUF1214_C_sf"/>
</dbReference>
<sequence>MSIIVDIDNFARVETDTMIHRMLPIIGGLGAFHHDRELAPFDRQPVIRQNRDTLYSVAVVDLAGGGATLTVPEVGERYISVMVINQDHYINRVFHGGGRHELTTTEFGSDYVVVAARILFDPTSEDDLDEVHRLQDALQLETAEQRPFEYGDIDPVSHREMRDALLVLGKTMGGLSHCFGTTAEVDPVRHLVGTALGWGGLPDAEASYLNLDPRRPVGRYTMTFGTDVPADAFWSLSVYNAAGYFEPSERGLTNVNSVFAAKNDDGSTTVHLGDWEDDVKNRIDLPEGWNCLIRLYRPRLDELATWSAPEIVEA</sequence>
<evidence type="ECO:0000313" key="4">
    <source>
        <dbReference type="Proteomes" id="UP001589667"/>
    </source>
</evidence>
<dbReference type="InterPro" id="IPR010621">
    <property type="entry name" value="DUF1214"/>
</dbReference>
<dbReference type="SUPFAM" id="SSF160935">
    <property type="entry name" value="VPA0735-like"/>
    <property type="match status" value="1"/>
</dbReference>
<feature type="domain" description="DUF1214" evidence="1">
    <location>
        <begin position="218"/>
        <end position="299"/>
    </location>
</feature>
<dbReference type="Pfam" id="PF06742">
    <property type="entry name" value="DUF1214"/>
    <property type="match status" value="1"/>
</dbReference>